<proteinExistence type="predicted"/>
<feature type="region of interest" description="Disordered" evidence="1">
    <location>
        <begin position="136"/>
        <end position="175"/>
    </location>
</feature>
<evidence type="ECO:0000256" key="1">
    <source>
        <dbReference type="SAM" id="MobiDB-lite"/>
    </source>
</evidence>
<feature type="compositionally biased region" description="Polar residues" evidence="1">
    <location>
        <begin position="142"/>
        <end position="153"/>
    </location>
</feature>
<dbReference type="EMBL" id="JAFEMO010000007">
    <property type="protein sequence ID" value="KAH7567677.1"/>
    <property type="molecule type" value="Genomic_DNA"/>
</dbReference>
<comment type="caution">
    <text evidence="2">The sequence shown here is derived from an EMBL/GenBank/DDBJ whole genome shotgun (WGS) entry which is preliminary data.</text>
</comment>
<feature type="compositionally biased region" description="Acidic residues" evidence="1">
    <location>
        <begin position="243"/>
        <end position="262"/>
    </location>
</feature>
<evidence type="ECO:0000313" key="3">
    <source>
        <dbReference type="Proteomes" id="UP000827721"/>
    </source>
</evidence>
<feature type="region of interest" description="Disordered" evidence="1">
    <location>
        <begin position="204"/>
        <end position="266"/>
    </location>
</feature>
<reference evidence="2 3" key="1">
    <citation type="submission" date="2021-02" db="EMBL/GenBank/DDBJ databases">
        <title>Plant Genome Project.</title>
        <authorList>
            <person name="Zhang R.-G."/>
        </authorList>
    </citation>
    <scope>NUCLEOTIDE SEQUENCE [LARGE SCALE GENOMIC DNA]</scope>
    <source>
        <tissue evidence="2">Leaves</tissue>
    </source>
</reference>
<evidence type="ECO:0000313" key="2">
    <source>
        <dbReference type="EMBL" id="KAH7567677.1"/>
    </source>
</evidence>
<organism evidence="2 3">
    <name type="scientific">Xanthoceras sorbifolium</name>
    <dbReference type="NCBI Taxonomy" id="99658"/>
    <lineage>
        <taxon>Eukaryota</taxon>
        <taxon>Viridiplantae</taxon>
        <taxon>Streptophyta</taxon>
        <taxon>Embryophyta</taxon>
        <taxon>Tracheophyta</taxon>
        <taxon>Spermatophyta</taxon>
        <taxon>Magnoliopsida</taxon>
        <taxon>eudicotyledons</taxon>
        <taxon>Gunneridae</taxon>
        <taxon>Pentapetalae</taxon>
        <taxon>rosids</taxon>
        <taxon>malvids</taxon>
        <taxon>Sapindales</taxon>
        <taxon>Sapindaceae</taxon>
        <taxon>Xanthoceroideae</taxon>
        <taxon>Xanthoceras</taxon>
    </lineage>
</organism>
<protein>
    <submittedName>
        <fullName evidence="2">Uncharacterized protein</fullName>
    </submittedName>
</protein>
<name>A0ABQ8HTJ8_9ROSI</name>
<dbReference type="Proteomes" id="UP000827721">
    <property type="component" value="Unassembled WGS sequence"/>
</dbReference>
<keyword evidence="3" id="KW-1185">Reference proteome</keyword>
<sequence length="314" mass="34684">MESLRISAKFLGIKVEFNVDNPSTYTLATLCADVYMYGCSTFPEPTESFKVEALIPWRGIFRVIADDDDLQDLFAQYKSKHIRTIRLDVELLPLAWSPPDEFYGQESPPADSDQSSTQPKTAANNATDGFVEISSDEHSVSEGGTNNVSTSSNEDSDFLPRSSDEDTETESDIGRQSFEFVQEDMFGEGFLYGEEDGAEEGHINEEEQQPEAETAHGDAPQQPDGETAQGDYEQQQTEGNAADGDDEQQQTDSGSESEEDVLSDAASFQFNQDFTVLSSSDDEVVAHNLVKLGLFSVDDFPHSLELYILTDLPE</sequence>
<feature type="region of interest" description="Disordered" evidence="1">
    <location>
        <begin position="100"/>
        <end position="123"/>
    </location>
</feature>
<gene>
    <name evidence="2" type="ORF">JRO89_XS07G0118400</name>
</gene>
<accession>A0ABQ8HTJ8</accession>
<feature type="compositionally biased region" description="Polar residues" evidence="1">
    <location>
        <begin position="112"/>
        <end position="123"/>
    </location>
</feature>